<accession>A8M640</accession>
<dbReference type="HOGENOM" id="CLU_2619913_0_0_11"/>
<organism evidence="2">
    <name type="scientific">Salinispora arenicola (strain CNS-205)</name>
    <dbReference type="NCBI Taxonomy" id="391037"/>
    <lineage>
        <taxon>Bacteria</taxon>
        <taxon>Bacillati</taxon>
        <taxon>Actinomycetota</taxon>
        <taxon>Actinomycetes</taxon>
        <taxon>Micromonosporales</taxon>
        <taxon>Micromonosporaceae</taxon>
        <taxon>Salinispora</taxon>
    </lineage>
</organism>
<sequence length="78" mass="8329">MAEDDPATDAGNPILHRRHIPQATGTTPASPPSKKRTKTDIAIEEAAARLAAEAPPLSEGHRRRIAELFAPAVSAVRR</sequence>
<evidence type="ECO:0000313" key="2">
    <source>
        <dbReference type="EMBL" id="ABW00256.1"/>
    </source>
</evidence>
<protein>
    <submittedName>
        <fullName evidence="2">Uncharacterized protein</fullName>
    </submittedName>
</protein>
<reference evidence="2" key="1">
    <citation type="submission" date="2007-10" db="EMBL/GenBank/DDBJ databases">
        <title>Complete sequence of Salinispora arenicola CNS-205.</title>
        <authorList>
            <consortium name="US DOE Joint Genome Institute"/>
            <person name="Copeland A."/>
            <person name="Lucas S."/>
            <person name="Lapidus A."/>
            <person name="Barry K."/>
            <person name="Glavina del Rio T."/>
            <person name="Dalin E."/>
            <person name="Tice H."/>
            <person name="Pitluck S."/>
            <person name="Foster B."/>
            <person name="Schmutz J."/>
            <person name="Larimer F."/>
            <person name="Land M."/>
            <person name="Hauser L."/>
            <person name="Kyrpides N."/>
            <person name="Ivanova N."/>
            <person name="Jensen P.R."/>
            <person name="Moore B.S."/>
            <person name="Penn K."/>
            <person name="Jenkins C."/>
            <person name="Udwary D."/>
            <person name="Xiang L."/>
            <person name="Gontang E."/>
            <person name="Richardson P."/>
        </authorList>
    </citation>
    <scope>NUCLEOTIDE SEQUENCE [LARGE SCALE GENOMIC DNA]</scope>
    <source>
        <strain evidence="2">CNS-205</strain>
    </source>
</reference>
<feature type="region of interest" description="Disordered" evidence="1">
    <location>
        <begin position="1"/>
        <end position="39"/>
    </location>
</feature>
<proteinExistence type="predicted"/>
<dbReference type="EMBL" id="CP000850">
    <property type="protein sequence ID" value="ABW00256.1"/>
    <property type="molecule type" value="Genomic_DNA"/>
</dbReference>
<dbReference type="AlphaFoldDB" id="A8M640"/>
<name>A8M640_SALAI</name>
<gene>
    <name evidence="2" type="ordered locus">Sare_4483</name>
</gene>
<dbReference type="PATRIC" id="fig|391037.6.peg.4528"/>
<evidence type="ECO:0000256" key="1">
    <source>
        <dbReference type="SAM" id="MobiDB-lite"/>
    </source>
</evidence>
<dbReference type="KEGG" id="saq:Sare_4483"/>
<dbReference type="STRING" id="391037.Sare_4483"/>